<dbReference type="Gene3D" id="2.40.260.10">
    <property type="entry name" value="Sortase"/>
    <property type="match status" value="1"/>
</dbReference>
<dbReference type="GO" id="GO:0016787">
    <property type="term" value="F:hydrolase activity"/>
    <property type="evidence" value="ECO:0007669"/>
    <property type="project" value="UniProtKB-KW"/>
</dbReference>
<dbReference type="RefSeq" id="WP_161478509.1">
    <property type="nucleotide sequence ID" value="NZ_WXEW01000001.1"/>
</dbReference>
<dbReference type="Proteomes" id="UP000479526">
    <property type="component" value="Unassembled WGS sequence"/>
</dbReference>
<dbReference type="InterPro" id="IPR023365">
    <property type="entry name" value="Sortase_dom-sf"/>
</dbReference>
<evidence type="ECO:0000313" key="4">
    <source>
        <dbReference type="Proteomes" id="UP000479526"/>
    </source>
</evidence>
<accession>A0A7C9JA41</accession>
<dbReference type="InterPro" id="IPR042001">
    <property type="entry name" value="Sortase_F"/>
</dbReference>
<keyword evidence="4" id="KW-1185">Reference proteome</keyword>
<sequence length="183" mass="19393">MRAGAFLAGALLLAACAGEGAPPARAAVVPASVALVGKDVADPTRVRIPAIRVNSRIIPLKLDRKGKLLAPKRFDVAGWHKSGPEPGEKGVAVIAAHVDSTSGPAVFYRLRELKPGHKVAVNRADGSSVTFTVYRVARYPKNGIPNRLVYASGGGAQLRLITCGGTFDRARRSYRDNIVVFAR</sequence>
<organism evidence="3 4">
    <name type="scientific">Herbidospora solisilvae</name>
    <dbReference type="NCBI Taxonomy" id="2696284"/>
    <lineage>
        <taxon>Bacteria</taxon>
        <taxon>Bacillati</taxon>
        <taxon>Actinomycetota</taxon>
        <taxon>Actinomycetes</taxon>
        <taxon>Streptosporangiales</taxon>
        <taxon>Streptosporangiaceae</taxon>
        <taxon>Herbidospora</taxon>
    </lineage>
</organism>
<dbReference type="AlphaFoldDB" id="A0A7C9JA41"/>
<dbReference type="CDD" id="cd05829">
    <property type="entry name" value="Sortase_F"/>
    <property type="match status" value="1"/>
</dbReference>
<feature type="signal peptide" evidence="2">
    <location>
        <begin position="1"/>
        <end position="26"/>
    </location>
</feature>
<evidence type="ECO:0000313" key="3">
    <source>
        <dbReference type="EMBL" id="NAS21084.1"/>
    </source>
</evidence>
<dbReference type="NCBIfam" id="NF033748">
    <property type="entry name" value="class_F_sortase"/>
    <property type="match status" value="1"/>
</dbReference>
<comment type="caution">
    <text evidence="3">The sequence shown here is derived from an EMBL/GenBank/DDBJ whole genome shotgun (WGS) entry which is preliminary data.</text>
</comment>
<reference evidence="3 4" key="1">
    <citation type="submission" date="2020-01" db="EMBL/GenBank/DDBJ databases">
        <title>Herbidospora sp. NEAU-GS84 nov., a novel actinomycete isolated from soil.</title>
        <authorList>
            <person name="Han L."/>
        </authorList>
    </citation>
    <scope>NUCLEOTIDE SEQUENCE [LARGE SCALE GENOMIC DNA]</scope>
    <source>
        <strain evidence="3 4">NEAU-GS84</strain>
    </source>
</reference>
<evidence type="ECO:0000256" key="1">
    <source>
        <dbReference type="ARBA" id="ARBA00022801"/>
    </source>
</evidence>
<dbReference type="EMBL" id="WXEW01000001">
    <property type="protein sequence ID" value="NAS21084.1"/>
    <property type="molecule type" value="Genomic_DNA"/>
</dbReference>
<dbReference type="Pfam" id="PF04203">
    <property type="entry name" value="Sortase"/>
    <property type="match status" value="1"/>
</dbReference>
<gene>
    <name evidence="3" type="ORF">GT755_05205</name>
</gene>
<dbReference type="PROSITE" id="PS51257">
    <property type="entry name" value="PROKAR_LIPOPROTEIN"/>
    <property type="match status" value="1"/>
</dbReference>
<keyword evidence="1" id="KW-0378">Hydrolase</keyword>
<evidence type="ECO:0000256" key="2">
    <source>
        <dbReference type="SAM" id="SignalP"/>
    </source>
</evidence>
<dbReference type="InterPro" id="IPR005754">
    <property type="entry name" value="Sortase"/>
</dbReference>
<proteinExistence type="predicted"/>
<keyword evidence="2" id="KW-0732">Signal</keyword>
<feature type="chain" id="PRO_5028902601" evidence="2">
    <location>
        <begin position="27"/>
        <end position="183"/>
    </location>
</feature>
<dbReference type="SUPFAM" id="SSF63817">
    <property type="entry name" value="Sortase"/>
    <property type="match status" value="1"/>
</dbReference>
<protein>
    <submittedName>
        <fullName evidence="3">Class F sortase</fullName>
    </submittedName>
</protein>
<name>A0A7C9JA41_9ACTN</name>